<evidence type="ECO:0000313" key="3">
    <source>
        <dbReference type="Proteomes" id="UP000471381"/>
    </source>
</evidence>
<feature type="transmembrane region" description="Helical" evidence="1">
    <location>
        <begin position="178"/>
        <end position="202"/>
    </location>
</feature>
<dbReference type="RefSeq" id="WP_163105022.1">
    <property type="nucleotide sequence ID" value="NZ_JAAAWO010000001.1"/>
</dbReference>
<feature type="transmembrane region" description="Helical" evidence="1">
    <location>
        <begin position="27"/>
        <end position="47"/>
    </location>
</feature>
<sequence length="223" mass="24408">MLAKAETNLLTSSASHSHSLYTVVKRLVHTVLASLVVGLLIALLLMLQRYQEEWLLAQTEYAGSSAARQYAKLVSPIIDTTGNAKSDANSVNDATRAVALKSTATVLTQEPHILGIAIFDEKGQYIAPLPKTESVVALSQSQDVRPLTFVEPIVNNSDNVIGYVHVHMNTKVILEDPLALRAQLLLIGVIVLFLALVIGIYLTRGFYKFRPWVISKFAQLGND</sequence>
<accession>A0A6N9TIA5</accession>
<keyword evidence="3" id="KW-1185">Reference proteome</keyword>
<keyword evidence="1" id="KW-1133">Transmembrane helix</keyword>
<keyword evidence="1" id="KW-0472">Membrane</keyword>
<name>A0A6N9TIA5_9ALTE</name>
<comment type="caution">
    <text evidence="2">The sequence shown here is derived from an EMBL/GenBank/DDBJ whole genome shotgun (WGS) entry which is preliminary data.</text>
</comment>
<dbReference type="AlphaFoldDB" id="A0A6N9TIA5"/>
<dbReference type="EMBL" id="JAAAWO010000001">
    <property type="protein sequence ID" value="NDW14428.1"/>
    <property type="molecule type" value="Genomic_DNA"/>
</dbReference>
<dbReference type="Proteomes" id="UP000471381">
    <property type="component" value="Unassembled WGS sequence"/>
</dbReference>
<evidence type="ECO:0000313" key="2">
    <source>
        <dbReference type="EMBL" id="NDW14428.1"/>
    </source>
</evidence>
<gene>
    <name evidence="2" type="ORF">GTQ48_02625</name>
</gene>
<reference evidence="2 3" key="1">
    <citation type="submission" date="2020-01" db="EMBL/GenBank/DDBJ databases">
        <title>Genomes of bacteria type strains.</title>
        <authorList>
            <person name="Chen J."/>
            <person name="Zhu S."/>
            <person name="Yang J."/>
        </authorList>
    </citation>
    <scope>NUCLEOTIDE SEQUENCE [LARGE SCALE GENOMIC DNA]</scope>
    <source>
        <strain evidence="2 3">LMG 24078</strain>
    </source>
</reference>
<organism evidence="2 3">
    <name type="scientific">Alteromonas genovensis</name>
    <dbReference type="NCBI Taxonomy" id="471225"/>
    <lineage>
        <taxon>Bacteria</taxon>
        <taxon>Pseudomonadati</taxon>
        <taxon>Pseudomonadota</taxon>
        <taxon>Gammaproteobacteria</taxon>
        <taxon>Alteromonadales</taxon>
        <taxon>Alteromonadaceae</taxon>
        <taxon>Alteromonas/Salinimonas group</taxon>
        <taxon>Alteromonas</taxon>
    </lineage>
</organism>
<protein>
    <recommendedName>
        <fullName evidence="4">Smp protein</fullName>
    </recommendedName>
</protein>
<keyword evidence="1" id="KW-0812">Transmembrane</keyword>
<evidence type="ECO:0000256" key="1">
    <source>
        <dbReference type="SAM" id="Phobius"/>
    </source>
</evidence>
<proteinExistence type="predicted"/>
<evidence type="ECO:0008006" key="4">
    <source>
        <dbReference type="Google" id="ProtNLM"/>
    </source>
</evidence>